<dbReference type="PROSITE" id="PS51406">
    <property type="entry name" value="FIBRINOGEN_C_2"/>
    <property type="match status" value="1"/>
</dbReference>
<accession>A0AA89CC40</accession>
<evidence type="ECO:0000313" key="5">
    <source>
        <dbReference type="EMBL" id="KAK3109047.1"/>
    </source>
</evidence>
<protein>
    <recommendedName>
        <fullName evidence="4">Fibrinogen C-terminal domain-containing protein</fullName>
    </recommendedName>
</protein>
<sequence>MTQGPSNTQPFSYMDIKIEGVRNTVCDLPAVANQCMLSPEESDRHSERTGCRVHSSWSPVVSVSQSAILKNALIKDSGNDNLHILLSNGESEMRMDMEDFNGSRRYIQYSSFVVGNEASGYQATVLGPSGNAGNCLTDTEQALSSTRFSTKDRDPKNCANRYKGGWWYVACHCTNPNGLYLSGEFDESLYARGMVYSPWMGAYYSLKTFTMMIRRKD</sequence>
<keyword evidence="3" id="KW-1015">Disulfide bond</keyword>
<dbReference type="AlphaFoldDB" id="A0AA89CC40"/>
<dbReference type="Proteomes" id="UP001186944">
    <property type="component" value="Unassembled WGS sequence"/>
</dbReference>
<dbReference type="SMART" id="SM00186">
    <property type="entry name" value="FBG"/>
    <property type="match status" value="1"/>
</dbReference>
<dbReference type="Gene3D" id="3.90.215.10">
    <property type="entry name" value="Gamma Fibrinogen, chain A, domain 1"/>
    <property type="match status" value="1"/>
</dbReference>
<organism evidence="5 6">
    <name type="scientific">Pinctada imbricata</name>
    <name type="common">Atlantic pearl-oyster</name>
    <name type="synonym">Pinctada martensii</name>
    <dbReference type="NCBI Taxonomy" id="66713"/>
    <lineage>
        <taxon>Eukaryota</taxon>
        <taxon>Metazoa</taxon>
        <taxon>Spiralia</taxon>
        <taxon>Lophotrochozoa</taxon>
        <taxon>Mollusca</taxon>
        <taxon>Bivalvia</taxon>
        <taxon>Autobranchia</taxon>
        <taxon>Pteriomorphia</taxon>
        <taxon>Pterioida</taxon>
        <taxon>Pterioidea</taxon>
        <taxon>Pteriidae</taxon>
        <taxon>Pinctada</taxon>
    </lineage>
</organism>
<comment type="caution">
    <text evidence="5">The sequence shown here is derived from an EMBL/GenBank/DDBJ whole genome shotgun (WGS) entry which is preliminary data.</text>
</comment>
<dbReference type="GO" id="GO:0034116">
    <property type="term" value="P:positive regulation of heterotypic cell-cell adhesion"/>
    <property type="evidence" value="ECO:0007669"/>
    <property type="project" value="TreeGrafter"/>
</dbReference>
<dbReference type="Pfam" id="PF00147">
    <property type="entry name" value="Fibrinogen_C"/>
    <property type="match status" value="1"/>
</dbReference>
<dbReference type="GO" id="GO:0005201">
    <property type="term" value="F:extracellular matrix structural constituent"/>
    <property type="evidence" value="ECO:0007669"/>
    <property type="project" value="TreeGrafter"/>
</dbReference>
<dbReference type="EMBL" id="VSWD01000001">
    <property type="protein sequence ID" value="KAK3109047.1"/>
    <property type="molecule type" value="Genomic_DNA"/>
</dbReference>
<gene>
    <name evidence="5" type="ORF">FSP39_021795</name>
</gene>
<dbReference type="GO" id="GO:0030674">
    <property type="term" value="F:protein-macromolecule adaptor activity"/>
    <property type="evidence" value="ECO:0007669"/>
    <property type="project" value="TreeGrafter"/>
</dbReference>
<dbReference type="GO" id="GO:0005577">
    <property type="term" value="C:fibrinogen complex"/>
    <property type="evidence" value="ECO:0007669"/>
    <property type="project" value="TreeGrafter"/>
</dbReference>
<name>A0AA89CC40_PINIB</name>
<keyword evidence="2" id="KW-0964">Secreted</keyword>
<dbReference type="SUPFAM" id="SSF56496">
    <property type="entry name" value="Fibrinogen C-terminal domain-like"/>
    <property type="match status" value="1"/>
</dbReference>
<comment type="subcellular location">
    <subcellularLocation>
        <location evidence="1">Secreted</location>
    </subcellularLocation>
</comment>
<feature type="domain" description="Fibrinogen C-terminal" evidence="4">
    <location>
        <begin position="78"/>
        <end position="217"/>
    </location>
</feature>
<dbReference type="PANTHER" id="PTHR47221:SF7">
    <property type="entry name" value="FIBRINOGEN BETA CHAIN"/>
    <property type="match status" value="1"/>
</dbReference>
<evidence type="ECO:0000259" key="4">
    <source>
        <dbReference type="PROSITE" id="PS51406"/>
    </source>
</evidence>
<dbReference type="InterPro" id="IPR037579">
    <property type="entry name" value="FIB_ANG-like"/>
</dbReference>
<evidence type="ECO:0000256" key="3">
    <source>
        <dbReference type="ARBA" id="ARBA00023157"/>
    </source>
</evidence>
<dbReference type="InterPro" id="IPR002181">
    <property type="entry name" value="Fibrinogen_a/b/g_C_dom"/>
</dbReference>
<evidence type="ECO:0000256" key="2">
    <source>
        <dbReference type="ARBA" id="ARBA00022525"/>
    </source>
</evidence>
<evidence type="ECO:0000256" key="1">
    <source>
        <dbReference type="ARBA" id="ARBA00004613"/>
    </source>
</evidence>
<reference evidence="5" key="1">
    <citation type="submission" date="2019-08" db="EMBL/GenBank/DDBJ databases">
        <title>The improved chromosome-level genome for the pearl oyster Pinctada fucata martensii using PacBio sequencing and Hi-C.</title>
        <authorList>
            <person name="Zheng Z."/>
        </authorList>
    </citation>
    <scope>NUCLEOTIDE SEQUENCE</scope>
    <source>
        <strain evidence="5">ZZ-2019</strain>
        <tissue evidence="5">Adductor muscle</tissue>
    </source>
</reference>
<evidence type="ECO:0000313" key="6">
    <source>
        <dbReference type="Proteomes" id="UP001186944"/>
    </source>
</evidence>
<dbReference type="InterPro" id="IPR036056">
    <property type="entry name" value="Fibrinogen-like_C"/>
</dbReference>
<keyword evidence="6" id="KW-1185">Reference proteome</keyword>
<dbReference type="PANTHER" id="PTHR47221">
    <property type="entry name" value="FIBRINOGEN ALPHA CHAIN"/>
    <property type="match status" value="1"/>
</dbReference>
<dbReference type="InterPro" id="IPR014716">
    <property type="entry name" value="Fibrinogen_a/b/g_C_1"/>
</dbReference>
<proteinExistence type="predicted"/>